<dbReference type="Proteomes" id="UP001501676">
    <property type="component" value="Unassembled WGS sequence"/>
</dbReference>
<evidence type="ECO:0000313" key="2">
    <source>
        <dbReference type="Proteomes" id="UP001501676"/>
    </source>
</evidence>
<proteinExistence type="predicted"/>
<dbReference type="EMBL" id="BAAAYN010000023">
    <property type="protein sequence ID" value="GAA3388792.1"/>
    <property type="molecule type" value="Genomic_DNA"/>
</dbReference>
<comment type="caution">
    <text evidence="1">The sequence shown here is derived from an EMBL/GenBank/DDBJ whole genome shotgun (WGS) entry which is preliminary data.</text>
</comment>
<protein>
    <submittedName>
        <fullName evidence="1">Uncharacterized protein</fullName>
    </submittedName>
</protein>
<reference evidence="2" key="1">
    <citation type="journal article" date="2019" name="Int. J. Syst. Evol. Microbiol.">
        <title>The Global Catalogue of Microorganisms (GCM) 10K type strain sequencing project: providing services to taxonomists for standard genome sequencing and annotation.</title>
        <authorList>
            <consortium name="The Broad Institute Genomics Platform"/>
            <consortium name="The Broad Institute Genome Sequencing Center for Infectious Disease"/>
            <person name="Wu L."/>
            <person name="Ma J."/>
        </authorList>
    </citation>
    <scope>NUCLEOTIDE SEQUENCE [LARGE SCALE GENOMIC DNA]</scope>
    <source>
        <strain evidence="2">JCM 9458</strain>
    </source>
</reference>
<evidence type="ECO:0000313" key="1">
    <source>
        <dbReference type="EMBL" id="GAA3388792.1"/>
    </source>
</evidence>
<keyword evidence="2" id="KW-1185">Reference proteome</keyword>
<sequence>MVSPEHAVIVTYSLSGNALGEPQERESVHALEKRLTTAIEAAGAGELDGDEFGGGEAVLYAYGPDASRLFAVMEPALRAFPARPGHAVLRYGEADDPTAIERRIDL</sequence>
<dbReference type="RefSeq" id="WP_345729313.1">
    <property type="nucleotide sequence ID" value="NZ_BAAAYN010000023.1"/>
</dbReference>
<organism evidence="1 2">
    <name type="scientific">Cryptosporangium minutisporangium</name>
    <dbReference type="NCBI Taxonomy" id="113569"/>
    <lineage>
        <taxon>Bacteria</taxon>
        <taxon>Bacillati</taxon>
        <taxon>Actinomycetota</taxon>
        <taxon>Actinomycetes</taxon>
        <taxon>Cryptosporangiales</taxon>
        <taxon>Cryptosporangiaceae</taxon>
        <taxon>Cryptosporangium</taxon>
    </lineage>
</organism>
<accession>A0ABP6SYP5</accession>
<gene>
    <name evidence="1" type="ORF">GCM10020369_36350</name>
</gene>
<name>A0ABP6SYP5_9ACTN</name>